<feature type="transmembrane region" description="Helical" evidence="1">
    <location>
        <begin position="6"/>
        <end position="31"/>
    </location>
</feature>
<dbReference type="EMBL" id="MH330331">
    <property type="protein sequence ID" value="AXP84527.1"/>
    <property type="molecule type" value="Genomic_DNA"/>
</dbReference>
<name>A0A346KL09_PERPP</name>
<dbReference type="RefSeq" id="YP_009521278.1">
    <property type="nucleotide sequence ID" value="NC_039571.1"/>
</dbReference>
<dbReference type="GeneID" id="38282597"/>
<evidence type="ECO:0000256" key="1">
    <source>
        <dbReference type="SAM" id="Phobius"/>
    </source>
</evidence>
<accession>A0A346KL09</accession>
<dbReference type="CTD" id="4509"/>
<reference evidence="3" key="1">
    <citation type="journal article" date="2018" name="PeerJ">
        <title>Mitogenomics of Perumytilus purpuratus (Bivalvia: Mytilidae) and its implications for doubly uniparental inheritance of mitochondria.</title>
        <authorList>
            <person name="Smietanka B."/>
            <person name="Lubosny M."/>
            <person name="Przylucka A."/>
            <person name="Gerard K."/>
            <person name="Burzynski A."/>
        </authorList>
    </citation>
    <scope>NUCLEOTIDE SEQUENCE</scope>
    <source>
        <strain evidence="2">M-north</strain>
        <strain evidence="3">M-south</strain>
    </source>
</reference>
<dbReference type="EMBL" id="MH330330">
    <property type="protein sequence ID" value="AXP84514.1"/>
    <property type="molecule type" value="Genomic_DNA"/>
</dbReference>
<keyword evidence="1" id="KW-1133">Transmembrane helix</keyword>
<evidence type="ECO:0000313" key="3">
    <source>
        <dbReference type="EMBL" id="AXP84527.1"/>
    </source>
</evidence>
<protein>
    <submittedName>
        <fullName evidence="3">ATP synthase F0 subunit 8</fullName>
    </submittedName>
</protein>
<keyword evidence="3" id="KW-0496">Mitochondrion</keyword>
<evidence type="ECO:0000313" key="2">
    <source>
        <dbReference type="EMBL" id="AXP84514.1"/>
    </source>
</evidence>
<sequence length="41" mass="5012">MALFGSYVSFFLCCWFSFVFLALELCLWWFGFESLKFKRLK</sequence>
<dbReference type="AlphaFoldDB" id="A0A346KL09"/>
<geneLocation type="mitochondrion" evidence="3"/>
<keyword evidence="1" id="KW-0472">Membrane</keyword>
<proteinExistence type="predicted"/>
<gene>
    <name evidence="3" type="primary">ATP8</name>
</gene>
<keyword evidence="1" id="KW-0812">Transmembrane</keyword>
<organism evidence="3">
    <name type="scientific">Perumytilus purpuratus</name>
    <name type="common">Mussel</name>
    <name type="synonym">Brachidontes purpuratus</name>
    <dbReference type="NCBI Taxonomy" id="390823"/>
    <lineage>
        <taxon>Eukaryota</taxon>
        <taxon>Metazoa</taxon>
        <taxon>Spiralia</taxon>
        <taxon>Lophotrochozoa</taxon>
        <taxon>Mollusca</taxon>
        <taxon>Bivalvia</taxon>
        <taxon>Autobranchia</taxon>
        <taxon>Pteriomorphia</taxon>
        <taxon>Mytilida</taxon>
        <taxon>Mytiloidea</taxon>
        <taxon>Mytilidae</taxon>
        <taxon>Brachidontinae</taxon>
        <taxon>Perumytilus</taxon>
    </lineage>
</organism>